<name>A0ABS4GFF8_9FIRM</name>
<accession>A0ABS4GFF8</accession>
<feature type="domain" description="Chorismate mutase" evidence="2">
    <location>
        <begin position="1"/>
        <end position="91"/>
    </location>
</feature>
<dbReference type="PROSITE" id="PS51168">
    <property type="entry name" value="CHORISMATE_MUT_2"/>
    <property type="match status" value="1"/>
</dbReference>
<dbReference type="PANTHER" id="PTHR38041">
    <property type="entry name" value="CHORISMATE MUTASE"/>
    <property type="match status" value="1"/>
</dbReference>
<keyword evidence="1" id="KW-0413">Isomerase</keyword>
<dbReference type="Proteomes" id="UP001519342">
    <property type="component" value="Unassembled WGS sequence"/>
</dbReference>
<dbReference type="InterPro" id="IPR002701">
    <property type="entry name" value="CM_II_prokaryot"/>
</dbReference>
<proteinExistence type="predicted"/>
<dbReference type="InterPro" id="IPR036979">
    <property type="entry name" value="CM_dom_sf"/>
</dbReference>
<dbReference type="PANTHER" id="PTHR38041:SF1">
    <property type="entry name" value="CHORISMATE MUTASE"/>
    <property type="match status" value="1"/>
</dbReference>
<dbReference type="Pfam" id="PF01817">
    <property type="entry name" value="CM_2"/>
    <property type="match status" value="1"/>
</dbReference>
<dbReference type="RefSeq" id="WP_209512151.1">
    <property type="nucleotide sequence ID" value="NZ_JAGGKS010000006.1"/>
</dbReference>
<organism evidence="3 4">
    <name type="scientific">Sedimentibacter acidaminivorans</name>
    <dbReference type="NCBI Taxonomy" id="913099"/>
    <lineage>
        <taxon>Bacteria</taxon>
        <taxon>Bacillati</taxon>
        <taxon>Bacillota</taxon>
        <taxon>Tissierellia</taxon>
        <taxon>Sedimentibacter</taxon>
    </lineage>
</organism>
<evidence type="ECO:0000313" key="4">
    <source>
        <dbReference type="Proteomes" id="UP001519342"/>
    </source>
</evidence>
<dbReference type="Gene3D" id="1.20.59.10">
    <property type="entry name" value="Chorismate mutase"/>
    <property type="match status" value="1"/>
</dbReference>
<dbReference type="SUPFAM" id="SSF48600">
    <property type="entry name" value="Chorismate mutase II"/>
    <property type="match status" value="1"/>
</dbReference>
<reference evidence="3 4" key="1">
    <citation type="submission" date="2021-03" db="EMBL/GenBank/DDBJ databases">
        <title>Genomic Encyclopedia of Type Strains, Phase IV (KMG-IV): sequencing the most valuable type-strain genomes for metagenomic binning, comparative biology and taxonomic classification.</title>
        <authorList>
            <person name="Goeker M."/>
        </authorList>
    </citation>
    <scope>NUCLEOTIDE SEQUENCE [LARGE SCALE GENOMIC DNA]</scope>
    <source>
        <strain evidence="3 4">DSM 24004</strain>
    </source>
</reference>
<dbReference type="SMART" id="SM00830">
    <property type="entry name" value="CM_2"/>
    <property type="match status" value="1"/>
</dbReference>
<comment type="caution">
    <text evidence="3">The sequence shown here is derived from an EMBL/GenBank/DDBJ whole genome shotgun (WGS) entry which is preliminary data.</text>
</comment>
<evidence type="ECO:0000256" key="1">
    <source>
        <dbReference type="ARBA" id="ARBA00023235"/>
    </source>
</evidence>
<evidence type="ECO:0000313" key="3">
    <source>
        <dbReference type="EMBL" id="MBP1926419.1"/>
    </source>
</evidence>
<dbReference type="InterPro" id="IPR011279">
    <property type="entry name" value="Chorismate_mutase_GmP"/>
</dbReference>
<dbReference type="InterPro" id="IPR051331">
    <property type="entry name" value="Chorismate_mutase-related"/>
</dbReference>
<gene>
    <name evidence="3" type="ORF">J2Z76_002284</name>
</gene>
<evidence type="ECO:0000259" key="2">
    <source>
        <dbReference type="PROSITE" id="PS51168"/>
    </source>
</evidence>
<protein>
    <submittedName>
        <fullName evidence="3">Monofunctional chorismate mutase</fullName>
    </submittedName>
</protein>
<sequence>MQNEINLTQIRDEINSIDKELVKLLEKRFNLVLKVGEYKAVRNIPIFDEGREKIVIEKCKKHLDNKKYESYIERLYLQIMNTCKDIERDEIKIL</sequence>
<dbReference type="InterPro" id="IPR036263">
    <property type="entry name" value="Chorismate_II_sf"/>
</dbReference>
<dbReference type="NCBIfam" id="TIGR01805">
    <property type="entry name" value="CM_mono_grmpos"/>
    <property type="match status" value="1"/>
</dbReference>
<dbReference type="EMBL" id="JAGGKS010000006">
    <property type="protein sequence ID" value="MBP1926419.1"/>
    <property type="molecule type" value="Genomic_DNA"/>
</dbReference>
<keyword evidence="4" id="KW-1185">Reference proteome</keyword>